<dbReference type="AlphaFoldDB" id="A0A8R1DQ19"/>
<accession>A0A8R1DQ19</accession>
<dbReference type="EnsemblMetazoa" id="CJA08849.1">
    <property type="protein sequence ID" value="CJA08849.1"/>
    <property type="gene ID" value="WBGene00128055"/>
</dbReference>
<proteinExistence type="predicted"/>
<evidence type="ECO:0000313" key="2">
    <source>
        <dbReference type="EnsemblMetazoa" id="CJA08849.1"/>
    </source>
</evidence>
<dbReference type="InterPro" id="IPR048685">
    <property type="entry name" value="COG3_C"/>
</dbReference>
<dbReference type="Proteomes" id="UP000005237">
    <property type="component" value="Unassembled WGS sequence"/>
</dbReference>
<dbReference type="GO" id="GO:0006886">
    <property type="term" value="P:intracellular protein transport"/>
    <property type="evidence" value="ECO:0007669"/>
    <property type="project" value="InterPro"/>
</dbReference>
<dbReference type="GO" id="GO:0007030">
    <property type="term" value="P:Golgi organization"/>
    <property type="evidence" value="ECO:0007669"/>
    <property type="project" value="TreeGrafter"/>
</dbReference>
<dbReference type="Pfam" id="PF20671">
    <property type="entry name" value="COG3_C"/>
    <property type="match status" value="1"/>
</dbReference>
<reference evidence="3" key="1">
    <citation type="submission" date="2010-08" db="EMBL/GenBank/DDBJ databases">
        <authorList>
            <consortium name="Caenorhabditis japonica Sequencing Consortium"/>
            <person name="Wilson R.K."/>
        </authorList>
    </citation>
    <scope>NUCLEOTIDE SEQUENCE [LARGE SCALE GENOMIC DNA]</scope>
    <source>
        <strain evidence="3">DF5081</strain>
    </source>
</reference>
<keyword evidence="3" id="KW-1185">Reference proteome</keyword>
<dbReference type="GO" id="GO:0017119">
    <property type="term" value="C:Golgi transport complex"/>
    <property type="evidence" value="ECO:0007669"/>
    <property type="project" value="TreeGrafter"/>
</dbReference>
<reference evidence="2" key="2">
    <citation type="submission" date="2022-06" db="UniProtKB">
        <authorList>
            <consortium name="EnsemblMetazoa"/>
        </authorList>
    </citation>
    <scope>IDENTIFICATION</scope>
    <source>
        <strain evidence="2">DF5081</strain>
    </source>
</reference>
<dbReference type="GO" id="GO:0006891">
    <property type="term" value="P:intra-Golgi vesicle-mediated transport"/>
    <property type="evidence" value="ECO:0007669"/>
    <property type="project" value="TreeGrafter"/>
</dbReference>
<dbReference type="PANTHER" id="PTHR13302:SF8">
    <property type="entry name" value="CONSERVED OLIGOMERIC GOLGI COMPLEX SUBUNIT 3"/>
    <property type="match status" value="1"/>
</dbReference>
<feature type="domain" description="Conserved oligomeric Golgi complex subunit 3 C-terminal" evidence="1">
    <location>
        <begin position="7"/>
        <end position="80"/>
    </location>
</feature>
<dbReference type="InterPro" id="IPR007265">
    <property type="entry name" value="COG_su3"/>
</dbReference>
<evidence type="ECO:0000313" key="3">
    <source>
        <dbReference type="Proteomes" id="UP000005237"/>
    </source>
</evidence>
<sequence length="166" mass="18860">MLFQIGVFHSLARDMLTACIESLEVASNAILATPPAKNGWSKKLDAHLFVVKHLLILREQTAPYRLNVLRSESLNTKDFSLDFSKFTNVLFDTNSKWFELSTNNTLLELITTVPIEVREQEGDSRRILDQQLRAASFRLAHEAAQLMIGKLAEWIDLAEDENISKT</sequence>
<protein>
    <submittedName>
        <fullName evidence="2">Component of oligomeric Golgi complex 3</fullName>
    </submittedName>
</protein>
<organism evidence="2 3">
    <name type="scientific">Caenorhabditis japonica</name>
    <dbReference type="NCBI Taxonomy" id="281687"/>
    <lineage>
        <taxon>Eukaryota</taxon>
        <taxon>Metazoa</taxon>
        <taxon>Ecdysozoa</taxon>
        <taxon>Nematoda</taxon>
        <taxon>Chromadorea</taxon>
        <taxon>Rhabditida</taxon>
        <taxon>Rhabditina</taxon>
        <taxon>Rhabditomorpha</taxon>
        <taxon>Rhabditoidea</taxon>
        <taxon>Rhabditidae</taxon>
        <taxon>Peloderinae</taxon>
        <taxon>Caenorhabditis</taxon>
    </lineage>
</organism>
<dbReference type="GO" id="GO:0005801">
    <property type="term" value="C:cis-Golgi network"/>
    <property type="evidence" value="ECO:0007669"/>
    <property type="project" value="InterPro"/>
</dbReference>
<evidence type="ECO:0000259" key="1">
    <source>
        <dbReference type="Pfam" id="PF20671"/>
    </source>
</evidence>
<dbReference type="PANTHER" id="PTHR13302">
    <property type="entry name" value="CONSERVED OLIGOMERIC GOLGI COMPLEX COMPONENT 3"/>
    <property type="match status" value="1"/>
</dbReference>
<dbReference type="GO" id="GO:0016020">
    <property type="term" value="C:membrane"/>
    <property type="evidence" value="ECO:0007669"/>
    <property type="project" value="InterPro"/>
</dbReference>
<name>A0A8R1DQ19_CAEJA</name>